<dbReference type="Pfam" id="PF01850">
    <property type="entry name" value="PIN"/>
    <property type="match status" value="1"/>
</dbReference>
<keyword evidence="4 8" id="KW-0479">Metal-binding</keyword>
<dbReference type="GO" id="GO:0090729">
    <property type="term" value="F:toxin activity"/>
    <property type="evidence" value="ECO:0007669"/>
    <property type="project" value="UniProtKB-KW"/>
</dbReference>
<dbReference type="PANTHER" id="PTHR33653">
    <property type="entry name" value="RIBONUCLEASE VAPC2"/>
    <property type="match status" value="1"/>
</dbReference>
<keyword evidence="8" id="KW-0800">Toxin</keyword>
<evidence type="ECO:0000256" key="2">
    <source>
        <dbReference type="ARBA" id="ARBA00022649"/>
    </source>
</evidence>
<dbReference type="CDD" id="cd18745">
    <property type="entry name" value="PIN_VapC4-5_FitB-like"/>
    <property type="match status" value="1"/>
</dbReference>
<dbReference type="PANTHER" id="PTHR33653:SF1">
    <property type="entry name" value="RIBONUCLEASE VAPC2"/>
    <property type="match status" value="1"/>
</dbReference>
<dbReference type="GeneID" id="55646056"/>
<evidence type="ECO:0000313" key="11">
    <source>
        <dbReference type="Proteomes" id="UP000270661"/>
    </source>
</evidence>
<dbReference type="GO" id="GO:0004540">
    <property type="term" value="F:RNA nuclease activity"/>
    <property type="evidence" value="ECO:0007669"/>
    <property type="project" value="InterPro"/>
</dbReference>
<keyword evidence="11" id="KW-1185">Reference proteome</keyword>
<dbReference type="KEGG" id="pcg:AXG94_16820"/>
<evidence type="ECO:0000256" key="3">
    <source>
        <dbReference type="ARBA" id="ARBA00022722"/>
    </source>
</evidence>
<proteinExistence type="inferred from homology"/>
<feature type="domain" description="PIN" evidence="9">
    <location>
        <begin position="5"/>
        <end position="125"/>
    </location>
</feature>
<evidence type="ECO:0000256" key="4">
    <source>
        <dbReference type="ARBA" id="ARBA00022723"/>
    </source>
</evidence>
<comment type="similarity">
    <text evidence="7 8">Belongs to the PINc/VapC protein family.</text>
</comment>
<name>A0A3M3EJ95_9PSED</name>
<comment type="caution">
    <text evidence="10">The sequence shown here is derived from an EMBL/GenBank/DDBJ whole genome shotgun (WGS) entry which is preliminary data.</text>
</comment>
<dbReference type="EMBL" id="RBOJ01000075">
    <property type="protein sequence ID" value="RMM49452.1"/>
    <property type="molecule type" value="Genomic_DNA"/>
</dbReference>
<gene>
    <name evidence="8" type="primary">vapC</name>
    <name evidence="10" type="ORF">ALQ77_02369</name>
</gene>
<evidence type="ECO:0000256" key="6">
    <source>
        <dbReference type="ARBA" id="ARBA00022842"/>
    </source>
</evidence>
<comment type="function">
    <text evidence="8">Toxic component of a toxin-antitoxin (TA) system. An RNase.</text>
</comment>
<dbReference type="STRING" id="47879.AXG94_16820"/>
<dbReference type="GO" id="GO:0000287">
    <property type="term" value="F:magnesium ion binding"/>
    <property type="evidence" value="ECO:0007669"/>
    <property type="project" value="UniProtKB-UniRule"/>
</dbReference>
<keyword evidence="6 8" id="KW-0460">Magnesium</keyword>
<evidence type="ECO:0000259" key="9">
    <source>
        <dbReference type="Pfam" id="PF01850"/>
    </source>
</evidence>
<dbReference type="HAMAP" id="MF_00265">
    <property type="entry name" value="VapC_Nob1"/>
    <property type="match status" value="1"/>
</dbReference>
<dbReference type="Proteomes" id="UP000270661">
    <property type="component" value="Unassembled WGS sequence"/>
</dbReference>
<protein>
    <recommendedName>
        <fullName evidence="8">Ribonuclease VapC</fullName>
        <shortName evidence="8">RNase VapC</shortName>
        <ecNumber evidence="8">3.1.-.-</ecNumber>
    </recommendedName>
    <alternativeName>
        <fullName evidence="8">Toxin VapC</fullName>
    </alternativeName>
</protein>
<keyword evidence="2 8" id="KW-1277">Toxin-antitoxin system</keyword>
<evidence type="ECO:0000256" key="8">
    <source>
        <dbReference type="HAMAP-Rule" id="MF_00265"/>
    </source>
</evidence>
<feature type="binding site" evidence="8">
    <location>
        <position position="98"/>
    </location>
    <ligand>
        <name>Mg(2+)</name>
        <dbReference type="ChEBI" id="CHEBI:18420"/>
    </ligand>
</feature>
<dbReference type="GO" id="GO:0016787">
    <property type="term" value="F:hydrolase activity"/>
    <property type="evidence" value="ECO:0007669"/>
    <property type="project" value="UniProtKB-KW"/>
</dbReference>
<evidence type="ECO:0000256" key="7">
    <source>
        <dbReference type="ARBA" id="ARBA00038093"/>
    </source>
</evidence>
<dbReference type="NCBIfam" id="NF010285">
    <property type="entry name" value="PRK13725.1"/>
    <property type="match status" value="1"/>
</dbReference>
<evidence type="ECO:0000313" key="10">
    <source>
        <dbReference type="EMBL" id="RMM49452.1"/>
    </source>
</evidence>
<dbReference type="AlphaFoldDB" id="A0A3M3EJ95"/>
<dbReference type="EC" id="3.1.-.-" evidence="8"/>
<sequence length="138" mass="15273">MIKFMLDTNICIFTIKNKPQMVREAFNLHHGQLCISAVTLMELIYGAEKSCAPERNLAVIEGFCARLEVLPFGYEAAAHTGMIRAELAKAGKPIGPYDQMIAGHARSLGLIVITNNLKEFERVPGLRTEDWTVAKGPE</sequence>
<organism evidence="10 11">
    <name type="scientific">Pseudomonas corrugata</name>
    <dbReference type="NCBI Taxonomy" id="47879"/>
    <lineage>
        <taxon>Bacteria</taxon>
        <taxon>Pseudomonadati</taxon>
        <taxon>Pseudomonadota</taxon>
        <taxon>Gammaproteobacteria</taxon>
        <taxon>Pseudomonadales</taxon>
        <taxon>Pseudomonadaceae</taxon>
        <taxon>Pseudomonas</taxon>
    </lineage>
</organism>
<reference evidence="10 11" key="1">
    <citation type="submission" date="2018-08" db="EMBL/GenBank/DDBJ databases">
        <title>Recombination of ecologically and evolutionarily significant loci maintains genetic cohesion in the Pseudomonas syringae species complex.</title>
        <authorList>
            <person name="Dillon M."/>
            <person name="Thakur S."/>
            <person name="Almeida R.N.D."/>
            <person name="Weir B.S."/>
            <person name="Guttman D.S."/>
        </authorList>
    </citation>
    <scope>NUCLEOTIDE SEQUENCE [LARGE SCALE GENOMIC DNA]</scope>
    <source>
        <strain evidence="10 11">NCPPB2445</strain>
    </source>
</reference>
<comment type="cofactor">
    <cofactor evidence="1 8">
        <name>Mg(2+)</name>
        <dbReference type="ChEBI" id="CHEBI:18420"/>
    </cofactor>
</comment>
<dbReference type="Gene3D" id="3.40.50.1010">
    <property type="entry name" value="5'-nuclease"/>
    <property type="match status" value="1"/>
</dbReference>
<dbReference type="InterPro" id="IPR002716">
    <property type="entry name" value="PIN_dom"/>
</dbReference>
<dbReference type="InterPro" id="IPR022907">
    <property type="entry name" value="VapC_family"/>
</dbReference>
<evidence type="ECO:0000256" key="5">
    <source>
        <dbReference type="ARBA" id="ARBA00022801"/>
    </source>
</evidence>
<dbReference type="RefSeq" id="WP_024778040.1">
    <property type="nucleotide sequence ID" value="NZ_CP014262.1"/>
</dbReference>
<feature type="binding site" evidence="8">
    <location>
        <position position="7"/>
    </location>
    <ligand>
        <name>Mg(2+)</name>
        <dbReference type="ChEBI" id="CHEBI:18420"/>
    </ligand>
</feature>
<evidence type="ECO:0000256" key="1">
    <source>
        <dbReference type="ARBA" id="ARBA00001946"/>
    </source>
</evidence>
<keyword evidence="5 8" id="KW-0378">Hydrolase</keyword>
<dbReference type="SUPFAM" id="SSF88723">
    <property type="entry name" value="PIN domain-like"/>
    <property type="match status" value="1"/>
</dbReference>
<dbReference type="InterPro" id="IPR029060">
    <property type="entry name" value="PIN-like_dom_sf"/>
</dbReference>
<accession>A0A3M3EJ95</accession>
<keyword evidence="3 8" id="KW-0540">Nuclease</keyword>
<dbReference type="InterPro" id="IPR050556">
    <property type="entry name" value="Type_II_TA_system_RNase"/>
</dbReference>
<dbReference type="OrthoDB" id="9796690at2"/>